<reference evidence="16 17" key="1">
    <citation type="submission" date="2020-07" db="EMBL/GenBank/DDBJ databases">
        <title>Sequencing the genomes of 1000 actinobacteria strains.</title>
        <authorList>
            <person name="Klenk H.-P."/>
        </authorList>
    </citation>
    <scope>NUCLEOTIDE SEQUENCE [LARGE SCALE GENOMIC DNA]</scope>
    <source>
        <strain evidence="16 17">DSM 29531</strain>
    </source>
</reference>
<evidence type="ECO:0000256" key="12">
    <source>
        <dbReference type="SAM" id="MobiDB-lite"/>
    </source>
</evidence>
<evidence type="ECO:0000256" key="5">
    <source>
        <dbReference type="ARBA" id="ARBA00022618"/>
    </source>
</evidence>
<keyword evidence="8 11" id="KW-0413">Isomerase</keyword>
<sequence length="469" mass="50606">MKSAVDTLSPTRVKMTIEVPYAELEPSVSAAYKTIGNQIQVPGFRQGKVPARIIDQRVGRGAVLQEAVNEALPEFYGQALESNDVQPLGQPEVEVTDVPATEGEDLKFTVEVDVRPQFDLPDFSAISVTVDPVEVTDEDVDAEIETLRERFGTLAPVERPAAEGDSLTIDLSATIGDEKIDDVSGVSYVVGSGNMLEGLDDAVTGLSAGDTATFEAALAGGEHEGQAAQCSVTVQSVKERQLPDVDDDFAQLASEHDTVADLRIDMTAQAERGKRFQQGIQARDKVLDQLLEDLDLAVPQSIVEAEVQQHLEGEDRVDDDEHRAEVTESTTKALQSQFLLDKIVEENEVQVSQEELIEYLIMSAQQYGMDPNQFAQALDQQGQVPAVMGEVARRKALSTVLERVTVIDTNGETVDLNALNDAEQDEDATDTETAEATDDADVIEVAGDTDSTPADSEDSQDSSAEAPKA</sequence>
<evidence type="ECO:0000256" key="4">
    <source>
        <dbReference type="ARBA" id="ARBA00016902"/>
    </source>
</evidence>
<dbReference type="Pfam" id="PF05697">
    <property type="entry name" value="Trigger_N"/>
    <property type="match status" value="1"/>
</dbReference>
<dbReference type="SUPFAM" id="SSF102735">
    <property type="entry name" value="Trigger factor ribosome-binding domain"/>
    <property type="match status" value="1"/>
</dbReference>
<evidence type="ECO:0000256" key="10">
    <source>
        <dbReference type="ARBA" id="ARBA00029986"/>
    </source>
</evidence>
<dbReference type="GO" id="GO:0005737">
    <property type="term" value="C:cytoplasm"/>
    <property type="evidence" value="ECO:0007669"/>
    <property type="project" value="UniProtKB-SubCell"/>
</dbReference>
<evidence type="ECO:0000256" key="11">
    <source>
        <dbReference type="HAMAP-Rule" id="MF_00303"/>
    </source>
</evidence>
<dbReference type="InterPro" id="IPR027304">
    <property type="entry name" value="Trigger_fact/SurA_dom_sf"/>
</dbReference>
<dbReference type="InterPro" id="IPR008880">
    <property type="entry name" value="Trigger_fac_C"/>
</dbReference>
<dbReference type="InterPro" id="IPR046357">
    <property type="entry name" value="PPIase_dom_sf"/>
</dbReference>
<dbReference type="SUPFAM" id="SSF109998">
    <property type="entry name" value="Triger factor/SurA peptide-binding domain-like"/>
    <property type="match status" value="1"/>
</dbReference>
<evidence type="ECO:0000313" key="17">
    <source>
        <dbReference type="Proteomes" id="UP000571817"/>
    </source>
</evidence>
<keyword evidence="6 11" id="KW-0697">Rotamase</keyword>
<dbReference type="Gene3D" id="3.30.70.1050">
    <property type="entry name" value="Trigger factor ribosome-binding domain"/>
    <property type="match status" value="1"/>
</dbReference>
<dbReference type="SUPFAM" id="SSF54534">
    <property type="entry name" value="FKBP-like"/>
    <property type="match status" value="1"/>
</dbReference>
<evidence type="ECO:0000256" key="9">
    <source>
        <dbReference type="ARBA" id="ARBA00023306"/>
    </source>
</evidence>
<comment type="similarity">
    <text evidence="2 11">Belongs to the FKBP-type PPIase family. Tig subfamily.</text>
</comment>
<dbReference type="InterPro" id="IPR008881">
    <property type="entry name" value="Trigger_fac_ribosome-bd_bac"/>
</dbReference>
<evidence type="ECO:0000256" key="8">
    <source>
        <dbReference type="ARBA" id="ARBA00023235"/>
    </source>
</evidence>
<evidence type="ECO:0000256" key="6">
    <source>
        <dbReference type="ARBA" id="ARBA00023110"/>
    </source>
</evidence>
<dbReference type="PANTHER" id="PTHR30560">
    <property type="entry name" value="TRIGGER FACTOR CHAPERONE AND PEPTIDYL-PROLYL CIS/TRANS ISOMERASE"/>
    <property type="match status" value="1"/>
</dbReference>
<protein>
    <recommendedName>
        <fullName evidence="4 11">Trigger factor</fullName>
        <shortName evidence="11">TF</shortName>
        <ecNumber evidence="3 11">5.2.1.8</ecNumber>
    </recommendedName>
    <alternativeName>
        <fullName evidence="10 11">PPIase</fullName>
    </alternativeName>
</protein>
<feature type="domain" description="PPIase FKBP-type" evidence="13">
    <location>
        <begin position="159"/>
        <end position="215"/>
    </location>
</feature>
<keyword evidence="9 11" id="KW-0131">Cell cycle</keyword>
<keyword evidence="7 11" id="KW-0143">Chaperone</keyword>
<dbReference type="EC" id="5.2.1.8" evidence="3 11"/>
<dbReference type="RefSeq" id="WP_179481803.1">
    <property type="nucleotide sequence ID" value="NZ_JACCFW010000001.1"/>
</dbReference>
<proteinExistence type="inferred from homology"/>
<dbReference type="GO" id="GO:0015031">
    <property type="term" value="P:protein transport"/>
    <property type="evidence" value="ECO:0007669"/>
    <property type="project" value="UniProtKB-UniRule"/>
</dbReference>
<organism evidence="16 17">
    <name type="scientific">Allobranchiibius huperziae</name>
    <dbReference type="NCBI Taxonomy" id="1874116"/>
    <lineage>
        <taxon>Bacteria</taxon>
        <taxon>Bacillati</taxon>
        <taxon>Actinomycetota</taxon>
        <taxon>Actinomycetes</taxon>
        <taxon>Micrococcales</taxon>
        <taxon>Dermacoccaceae</taxon>
        <taxon>Allobranchiibius</taxon>
    </lineage>
</organism>
<evidence type="ECO:0000259" key="15">
    <source>
        <dbReference type="Pfam" id="PF05698"/>
    </source>
</evidence>
<dbReference type="Pfam" id="PF05698">
    <property type="entry name" value="Trigger_C"/>
    <property type="match status" value="1"/>
</dbReference>
<comment type="domain">
    <text evidence="11">Consists of 3 domains; the N-terminus binds the ribosome, the middle domain has PPIase activity, while the C-terminus has intrinsic chaperone activity on its own.</text>
</comment>
<feature type="domain" description="Trigger factor C-terminal" evidence="15">
    <location>
        <begin position="258"/>
        <end position="402"/>
    </location>
</feature>
<keyword evidence="17" id="KW-1185">Reference proteome</keyword>
<dbReference type="Gene3D" id="3.10.50.40">
    <property type="match status" value="1"/>
</dbReference>
<feature type="domain" description="Trigger factor ribosome-binding bacterial" evidence="14">
    <location>
        <begin position="1"/>
        <end position="147"/>
    </location>
</feature>
<dbReference type="NCBIfam" id="TIGR00115">
    <property type="entry name" value="tig"/>
    <property type="match status" value="1"/>
</dbReference>
<dbReference type="GO" id="GO:0044183">
    <property type="term" value="F:protein folding chaperone"/>
    <property type="evidence" value="ECO:0007669"/>
    <property type="project" value="TreeGrafter"/>
</dbReference>
<dbReference type="PANTHER" id="PTHR30560:SF3">
    <property type="entry name" value="TRIGGER FACTOR-LIKE PROTEIN TIG, CHLOROPLASTIC"/>
    <property type="match status" value="1"/>
</dbReference>
<comment type="subcellular location">
    <subcellularLocation>
        <location evidence="11">Cytoplasm</location>
    </subcellularLocation>
    <text evidence="11">About half TF is bound to the ribosome near the polypeptide exit tunnel while the other half is free in the cytoplasm.</text>
</comment>
<keyword evidence="5 11" id="KW-0132">Cell division</keyword>
<evidence type="ECO:0000256" key="1">
    <source>
        <dbReference type="ARBA" id="ARBA00000971"/>
    </source>
</evidence>
<dbReference type="InterPro" id="IPR037041">
    <property type="entry name" value="Trigger_fac_C_sf"/>
</dbReference>
<dbReference type="PIRSF" id="PIRSF003095">
    <property type="entry name" value="Trigger_factor"/>
    <property type="match status" value="1"/>
</dbReference>
<dbReference type="GO" id="GO:0051083">
    <property type="term" value="P:'de novo' cotranslational protein folding"/>
    <property type="evidence" value="ECO:0007669"/>
    <property type="project" value="TreeGrafter"/>
</dbReference>
<dbReference type="Proteomes" id="UP000571817">
    <property type="component" value="Unassembled WGS sequence"/>
</dbReference>
<gene>
    <name evidence="11" type="primary">tig</name>
    <name evidence="16" type="ORF">HNR15_002237</name>
</gene>
<keyword evidence="11" id="KW-0963">Cytoplasm</keyword>
<comment type="catalytic activity">
    <reaction evidence="1 11">
        <text>[protein]-peptidylproline (omega=180) = [protein]-peptidylproline (omega=0)</text>
        <dbReference type="Rhea" id="RHEA:16237"/>
        <dbReference type="Rhea" id="RHEA-COMP:10747"/>
        <dbReference type="Rhea" id="RHEA-COMP:10748"/>
        <dbReference type="ChEBI" id="CHEBI:83833"/>
        <dbReference type="ChEBI" id="CHEBI:83834"/>
        <dbReference type="EC" id="5.2.1.8"/>
    </reaction>
</comment>
<evidence type="ECO:0000259" key="13">
    <source>
        <dbReference type="Pfam" id="PF00254"/>
    </source>
</evidence>
<dbReference type="InterPro" id="IPR005215">
    <property type="entry name" value="Trig_fac"/>
</dbReference>
<accession>A0A853DJU5</accession>
<comment type="caution">
    <text evidence="16">The sequence shown here is derived from an EMBL/GenBank/DDBJ whole genome shotgun (WGS) entry which is preliminary data.</text>
</comment>
<dbReference type="Gene3D" id="1.10.3120.10">
    <property type="entry name" value="Trigger factor, C-terminal domain"/>
    <property type="match status" value="1"/>
</dbReference>
<feature type="compositionally biased region" description="Acidic residues" evidence="12">
    <location>
        <begin position="422"/>
        <end position="442"/>
    </location>
</feature>
<dbReference type="HAMAP" id="MF_00303">
    <property type="entry name" value="Trigger_factor_Tig"/>
    <property type="match status" value="1"/>
</dbReference>
<feature type="region of interest" description="Disordered" evidence="12">
    <location>
        <begin position="419"/>
        <end position="469"/>
    </location>
</feature>
<dbReference type="GO" id="GO:0043335">
    <property type="term" value="P:protein unfolding"/>
    <property type="evidence" value="ECO:0007669"/>
    <property type="project" value="TreeGrafter"/>
</dbReference>
<dbReference type="GO" id="GO:0003755">
    <property type="term" value="F:peptidyl-prolyl cis-trans isomerase activity"/>
    <property type="evidence" value="ECO:0007669"/>
    <property type="project" value="UniProtKB-UniRule"/>
</dbReference>
<dbReference type="EMBL" id="JACCFW010000001">
    <property type="protein sequence ID" value="NYJ75274.1"/>
    <property type="molecule type" value="Genomic_DNA"/>
</dbReference>
<evidence type="ECO:0000259" key="14">
    <source>
        <dbReference type="Pfam" id="PF05697"/>
    </source>
</evidence>
<dbReference type="AlphaFoldDB" id="A0A853DJU5"/>
<dbReference type="InterPro" id="IPR036611">
    <property type="entry name" value="Trigger_fac_ribosome-bd_sf"/>
</dbReference>
<evidence type="ECO:0000256" key="7">
    <source>
        <dbReference type="ARBA" id="ARBA00023186"/>
    </source>
</evidence>
<dbReference type="GO" id="GO:0043022">
    <property type="term" value="F:ribosome binding"/>
    <property type="evidence" value="ECO:0007669"/>
    <property type="project" value="TreeGrafter"/>
</dbReference>
<evidence type="ECO:0000256" key="3">
    <source>
        <dbReference type="ARBA" id="ARBA00013194"/>
    </source>
</evidence>
<name>A0A853DJU5_9MICO</name>
<dbReference type="GO" id="GO:0051301">
    <property type="term" value="P:cell division"/>
    <property type="evidence" value="ECO:0007669"/>
    <property type="project" value="UniProtKB-KW"/>
</dbReference>
<evidence type="ECO:0000313" key="16">
    <source>
        <dbReference type="EMBL" id="NYJ75274.1"/>
    </source>
</evidence>
<comment type="function">
    <text evidence="11">Involved in protein export. Acts as a chaperone by maintaining the newly synthesized protein in an open conformation. Functions as a peptidyl-prolyl cis-trans isomerase.</text>
</comment>
<dbReference type="InterPro" id="IPR001179">
    <property type="entry name" value="PPIase_FKBP_dom"/>
</dbReference>
<evidence type="ECO:0000256" key="2">
    <source>
        <dbReference type="ARBA" id="ARBA00005464"/>
    </source>
</evidence>
<dbReference type="Pfam" id="PF00254">
    <property type="entry name" value="FKBP_C"/>
    <property type="match status" value="1"/>
</dbReference>